<reference evidence="2 3" key="1">
    <citation type="submission" date="2007-03" db="EMBL/GenBank/DDBJ databases">
        <authorList>
            <person name="Fulton L."/>
            <person name="Clifton S."/>
            <person name="Fulton B."/>
            <person name="Xu J."/>
            <person name="Minx P."/>
            <person name="Pepin K.H."/>
            <person name="Johnson M."/>
            <person name="Thiruvilangam P."/>
            <person name="Bhonagiri V."/>
            <person name="Nash W.E."/>
            <person name="Mardis E.R."/>
            <person name="Wilson R.K."/>
        </authorList>
    </citation>
    <scope>NUCLEOTIDE SEQUENCE [LARGE SCALE GENOMIC DNA]</scope>
    <source>
        <strain evidence="2 3">ATCC 27756</strain>
    </source>
</reference>
<feature type="transmembrane region" description="Helical" evidence="1">
    <location>
        <begin position="45"/>
        <end position="64"/>
    </location>
</feature>
<accession>A5KMG0</accession>
<dbReference type="EMBL" id="AAVP02000005">
    <property type="protein sequence ID" value="EDK24376.1"/>
    <property type="molecule type" value="Genomic_DNA"/>
</dbReference>
<keyword evidence="1" id="KW-1133">Transmembrane helix</keyword>
<evidence type="ECO:0000313" key="3">
    <source>
        <dbReference type="Proteomes" id="UP000003577"/>
    </source>
</evidence>
<dbReference type="Proteomes" id="UP000003577">
    <property type="component" value="Unassembled WGS sequence"/>
</dbReference>
<keyword evidence="1" id="KW-0812">Transmembrane</keyword>
<dbReference type="AlphaFoldDB" id="A5KMG0"/>
<gene>
    <name evidence="2" type="ORF">RUMTOR_01431</name>
</gene>
<evidence type="ECO:0000313" key="2">
    <source>
        <dbReference type="EMBL" id="EDK24376.1"/>
    </source>
</evidence>
<evidence type="ECO:0000256" key="1">
    <source>
        <dbReference type="SAM" id="Phobius"/>
    </source>
</evidence>
<dbReference type="HOGENOM" id="CLU_917949_0_0_9"/>
<dbReference type="PaxDb" id="411460-RUMTOR_01431"/>
<proteinExistence type="predicted"/>
<sequence length="303" mass="29940">MSVTFTASAPLPCVAVTVSFAVPLPTAFTLPSASTVATFLSEEAHANVTFSAFSGVIFAVAFVVSPTFRSAFLTDAFTPVSTTGFSGSGSVPPSFITVTSTVAVFVTALSPLPCVAVTVSVAFPSATALTFPSLSTVAILSSEEVHASSTPSAPSGMIVAVAFVVSPTFSSAFSTDAFTPVSTGFSGSGSVPPSFITVTSTVAVFVTAPSPLPCVAVTVSVAVPSATALTFPSLSTVAILSSEDVHASSTPSAPSGIIVAVAFVVSPTFSSAFSTDAVTPVSTGFSGSSGLSGRMIAPPSFAP</sequence>
<keyword evidence="1" id="KW-0472">Membrane</keyword>
<organism evidence="2 3">
    <name type="scientific">[Ruminococcus] torques ATCC 27756</name>
    <dbReference type="NCBI Taxonomy" id="411460"/>
    <lineage>
        <taxon>Bacteria</taxon>
        <taxon>Bacillati</taxon>
        <taxon>Bacillota</taxon>
        <taxon>Clostridia</taxon>
        <taxon>Lachnospirales</taxon>
        <taxon>Lachnospiraceae</taxon>
        <taxon>Mediterraneibacter</taxon>
    </lineage>
</organism>
<name>A5KMG0_9FIRM</name>
<protein>
    <submittedName>
        <fullName evidence="2">Uncharacterized protein</fullName>
    </submittedName>
</protein>
<comment type="caution">
    <text evidence="2">The sequence shown here is derived from an EMBL/GenBank/DDBJ whole genome shotgun (WGS) entry which is preliminary data.</text>
</comment>
<reference evidence="2 3" key="2">
    <citation type="submission" date="2007-04" db="EMBL/GenBank/DDBJ databases">
        <title>Draft genome sequence of Ruminococcus torques (ATCC 27756).</title>
        <authorList>
            <person name="Sudarsanam P."/>
            <person name="Ley R."/>
            <person name="Guruge J."/>
            <person name="Turnbaugh P.J."/>
            <person name="Mahowald M."/>
            <person name="Liep D."/>
            <person name="Gordon J."/>
        </authorList>
    </citation>
    <scope>NUCLEOTIDE SEQUENCE [LARGE SCALE GENOMIC DNA]</scope>
    <source>
        <strain evidence="2 3">ATCC 27756</strain>
    </source>
</reference>